<dbReference type="KEGG" id="ptaw:DW352_06875"/>
<accession>A0A345ZTL6</accession>
<reference evidence="2 3" key="1">
    <citation type="submission" date="2018-07" db="EMBL/GenBank/DDBJ databases">
        <authorList>
            <person name="Quirk P.G."/>
            <person name="Krulwich T.A."/>
        </authorList>
    </citation>
    <scope>NUCLEOTIDE SEQUENCE [LARGE SCALE GENOMIC DNA]</scope>
    <source>
        <strain evidence="2 3">CC-BB4</strain>
    </source>
</reference>
<evidence type="ECO:0000313" key="3">
    <source>
        <dbReference type="Proteomes" id="UP000254889"/>
    </source>
</evidence>
<proteinExistence type="predicted"/>
<dbReference type="AlphaFoldDB" id="A0A345ZTL6"/>
<feature type="signal peptide" evidence="1">
    <location>
        <begin position="1"/>
        <end position="24"/>
    </location>
</feature>
<dbReference type="Proteomes" id="UP000254889">
    <property type="component" value="Chromosome"/>
</dbReference>
<gene>
    <name evidence="2" type="ORF">DW352_06875</name>
</gene>
<evidence type="ECO:0000256" key="1">
    <source>
        <dbReference type="SAM" id="SignalP"/>
    </source>
</evidence>
<protein>
    <submittedName>
        <fullName evidence="2">Uncharacterized protein</fullName>
    </submittedName>
</protein>
<organism evidence="2 3">
    <name type="scientific">Pseudolabrys taiwanensis</name>
    <dbReference type="NCBI Taxonomy" id="331696"/>
    <lineage>
        <taxon>Bacteria</taxon>
        <taxon>Pseudomonadati</taxon>
        <taxon>Pseudomonadota</taxon>
        <taxon>Alphaproteobacteria</taxon>
        <taxon>Hyphomicrobiales</taxon>
        <taxon>Xanthobacteraceae</taxon>
        <taxon>Pseudolabrys</taxon>
    </lineage>
</organism>
<name>A0A345ZTL6_9HYPH</name>
<keyword evidence="1" id="KW-0732">Signal</keyword>
<sequence length="75" mass="8015">MRMIALSALVALGLGFAATTGASAAPAAPASGLSQGLNASSLLQDVAVRCRNVRVCRPTPYGRRCRWERVCRRVW</sequence>
<feature type="chain" id="PRO_5016898536" evidence="1">
    <location>
        <begin position="25"/>
        <end position="75"/>
    </location>
</feature>
<evidence type="ECO:0000313" key="2">
    <source>
        <dbReference type="EMBL" id="AXK80263.1"/>
    </source>
</evidence>
<keyword evidence="3" id="KW-1185">Reference proteome</keyword>
<dbReference type="EMBL" id="CP031417">
    <property type="protein sequence ID" value="AXK80263.1"/>
    <property type="molecule type" value="Genomic_DNA"/>
</dbReference>